<evidence type="ECO:0000256" key="1">
    <source>
        <dbReference type="ARBA" id="ARBA00022679"/>
    </source>
</evidence>
<keyword evidence="4" id="KW-1185">Reference proteome</keyword>
<protein>
    <submittedName>
        <fullName evidence="3">4'-phosphopantetheinyl transferase superfamily protein</fullName>
    </submittedName>
</protein>
<dbReference type="GO" id="GO:0016740">
    <property type="term" value="F:transferase activity"/>
    <property type="evidence" value="ECO:0007669"/>
    <property type="project" value="UniProtKB-KW"/>
</dbReference>
<proteinExistence type="predicted"/>
<evidence type="ECO:0000259" key="2">
    <source>
        <dbReference type="Pfam" id="PF01648"/>
    </source>
</evidence>
<evidence type="ECO:0000313" key="4">
    <source>
        <dbReference type="Proteomes" id="UP001221208"/>
    </source>
</evidence>
<dbReference type="SUPFAM" id="SSF56214">
    <property type="entry name" value="4'-phosphopantetheinyl transferase"/>
    <property type="match status" value="1"/>
</dbReference>
<accession>A0ABT5K272</accession>
<evidence type="ECO:0000313" key="3">
    <source>
        <dbReference type="EMBL" id="MDC8758366.1"/>
    </source>
</evidence>
<dbReference type="RefSeq" id="WP_273671041.1">
    <property type="nucleotide sequence ID" value="NZ_JAQQXR010000004.1"/>
</dbReference>
<organism evidence="3 4">
    <name type="scientific">Janthinobacterium fluminis</name>
    <dbReference type="NCBI Taxonomy" id="2987524"/>
    <lineage>
        <taxon>Bacteria</taxon>
        <taxon>Pseudomonadati</taxon>
        <taxon>Pseudomonadota</taxon>
        <taxon>Betaproteobacteria</taxon>
        <taxon>Burkholderiales</taxon>
        <taxon>Oxalobacteraceae</taxon>
        <taxon>Janthinobacterium</taxon>
    </lineage>
</organism>
<dbReference type="Proteomes" id="UP001221208">
    <property type="component" value="Unassembled WGS sequence"/>
</dbReference>
<dbReference type="InterPro" id="IPR037143">
    <property type="entry name" value="4-PPantetheinyl_Trfase_dom_sf"/>
</dbReference>
<reference evidence="3 4" key="1">
    <citation type="submission" date="2022-10" db="EMBL/GenBank/DDBJ databases">
        <title>Janthinobacterium sp. hw3 Genome sequencing.</title>
        <authorList>
            <person name="Park S."/>
        </authorList>
    </citation>
    <scope>NUCLEOTIDE SEQUENCE [LARGE SCALE GENOMIC DNA]</scope>
    <source>
        <strain evidence="4">hw3</strain>
    </source>
</reference>
<name>A0ABT5K272_9BURK</name>
<dbReference type="Gene3D" id="3.90.470.20">
    <property type="entry name" value="4'-phosphopantetheinyl transferase domain"/>
    <property type="match status" value="1"/>
</dbReference>
<dbReference type="EMBL" id="JAQQXR010000004">
    <property type="protein sequence ID" value="MDC8758366.1"/>
    <property type="molecule type" value="Genomic_DNA"/>
</dbReference>
<dbReference type="InterPro" id="IPR008278">
    <property type="entry name" value="4-PPantetheinyl_Trfase_dom"/>
</dbReference>
<feature type="domain" description="4'-phosphopantetheinyl transferase" evidence="2">
    <location>
        <begin position="103"/>
        <end position="166"/>
    </location>
</feature>
<comment type="caution">
    <text evidence="3">The sequence shown here is derived from an EMBL/GenBank/DDBJ whole genome shotgun (WGS) entry which is preliminary data.</text>
</comment>
<sequence>MPAGAAPLAVQPWPGPPAAPRDGVFVIGVAGPAGAPRAWARGQVRLAARQALAQLAGLPPEHIQIAAQPGRAPRALWDGGAAGLSFSHADGLSLAAVNLGGDVGVDLMRVGDWPDWQAVARDYLGPATAEALARCAPGQRARAFAQAWTAREASLKYAGLALGEWMPGVPARAWRSLTLALPAGLAGTLALPA</sequence>
<keyword evidence="1 3" id="KW-0808">Transferase</keyword>
<gene>
    <name evidence="3" type="ORF">OIK44_12295</name>
</gene>
<dbReference type="Pfam" id="PF01648">
    <property type="entry name" value="ACPS"/>
    <property type="match status" value="1"/>
</dbReference>